<dbReference type="GO" id="GO:0015074">
    <property type="term" value="P:DNA integration"/>
    <property type="evidence" value="ECO:0007669"/>
    <property type="project" value="UniProtKB-KW"/>
</dbReference>
<protein>
    <submittedName>
        <fullName evidence="8">Integrase</fullName>
    </submittedName>
</protein>
<dbReference type="GO" id="GO:0003677">
    <property type="term" value="F:DNA binding"/>
    <property type="evidence" value="ECO:0007669"/>
    <property type="project" value="UniProtKB-UniRule"/>
</dbReference>
<keyword evidence="2" id="KW-0229">DNA integration</keyword>
<name>A0A8S8X985_9PROT</name>
<evidence type="ECO:0000313" key="8">
    <source>
        <dbReference type="EMBL" id="GIL40558.1"/>
    </source>
</evidence>
<dbReference type="AlphaFoldDB" id="A0A8S8X985"/>
<dbReference type="InterPro" id="IPR038488">
    <property type="entry name" value="Integrase_DNA-bd_sf"/>
</dbReference>
<dbReference type="Pfam" id="PF13356">
    <property type="entry name" value="Arm-DNA-bind_3"/>
    <property type="match status" value="1"/>
</dbReference>
<sequence length="428" mass="46417">MSRLTKRVVDNLRPDPAREVFVWDDEISGFGVRVQPTGVKTYVVQYRTQVGQTRRMSIGRHGVVTTDQARTVARKHLAHVTLGDDPSAARKAARKIMTVAEVCDWYLEEAEAGRLLGRRRRPIKASSLKMDRSRIVAHIKPLLGKLPVAALKLADVEDMQADIAAGKTAKPRVGSRGGATTGGEGTAARSVSTLRSLLSHARRRGLIDNNPAMGARIFAGNVRERRLNETELRAFGLALRSVAQEGEHPTGLAAIRLLLLTGFRRMEGLGLQRAWLVERRAIRFPDTKSGPQLRYVGAAAVELIEAQPTVDGSPFVFPADWGDGHFIGVVRVLDRVCTRANLTEVTPHVLRHTFASIAGDVGFSELTIRALLGHAASGVTQRYVHLDAALGLAADRVAAMIAGLLDGAATMPSPLDVTEIEPALKQFA</sequence>
<dbReference type="Gene3D" id="3.30.160.390">
    <property type="entry name" value="Integrase, DNA-binding domain"/>
    <property type="match status" value="1"/>
</dbReference>
<evidence type="ECO:0000259" key="7">
    <source>
        <dbReference type="PROSITE" id="PS51900"/>
    </source>
</evidence>
<evidence type="ECO:0000256" key="1">
    <source>
        <dbReference type="ARBA" id="ARBA00008857"/>
    </source>
</evidence>
<dbReference type="Proteomes" id="UP000681075">
    <property type="component" value="Unassembled WGS sequence"/>
</dbReference>
<dbReference type="InterPro" id="IPR013762">
    <property type="entry name" value="Integrase-like_cat_sf"/>
</dbReference>
<dbReference type="InterPro" id="IPR011010">
    <property type="entry name" value="DNA_brk_join_enz"/>
</dbReference>
<comment type="caution">
    <text evidence="8">The sequence shown here is derived from an EMBL/GenBank/DDBJ whole genome shotgun (WGS) entry which is preliminary data.</text>
</comment>
<keyword evidence="9" id="KW-1185">Reference proteome</keyword>
<organism evidence="8 9">
    <name type="scientific">Roseiterribacter gracilis</name>
    <dbReference type="NCBI Taxonomy" id="2812848"/>
    <lineage>
        <taxon>Bacteria</taxon>
        <taxon>Pseudomonadati</taxon>
        <taxon>Pseudomonadota</taxon>
        <taxon>Alphaproteobacteria</taxon>
        <taxon>Rhodospirillales</taxon>
        <taxon>Roseiterribacteraceae</taxon>
        <taxon>Roseiterribacter</taxon>
    </lineage>
</organism>
<dbReference type="PROSITE" id="PS51900">
    <property type="entry name" value="CB"/>
    <property type="match status" value="1"/>
</dbReference>
<evidence type="ECO:0000256" key="5">
    <source>
        <dbReference type="PROSITE-ProRule" id="PRU01248"/>
    </source>
</evidence>
<feature type="domain" description="Tyr recombinase" evidence="6">
    <location>
        <begin position="222"/>
        <end position="396"/>
    </location>
</feature>
<dbReference type="Gene3D" id="1.10.443.10">
    <property type="entry name" value="Intergrase catalytic core"/>
    <property type="match status" value="1"/>
</dbReference>
<dbReference type="PROSITE" id="PS51898">
    <property type="entry name" value="TYR_RECOMBINASE"/>
    <property type="match status" value="1"/>
</dbReference>
<dbReference type="PANTHER" id="PTHR30629">
    <property type="entry name" value="PROPHAGE INTEGRASE"/>
    <property type="match status" value="1"/>
</dbReference>
<dbReference type="CDD" id="cd00796">
    <property type="entry name" value="INT_Rci_Hp1_C"/>
    <property type="match status" value="1"/>
</dbReference>
<evidence type="ECO:0000256" key="3">
    <source>
        <dbReference type="ARBA" id="ARBA00023125"/>
    </source>
</evidence>
<keyword evidence="3 5" id="KW-0238">DNA-binding</keyword>
<evidence type="ECO:0000259" key="6">
    <source>
        <dbReference type="PROSITE" id="PS51898"/>
    </source>
</evidence>
<evidence type="ECO:0000256" key="2">
    <source>
        <dbReference type="ARBA" id="ARBA00022908"/>
    </source>
</evidence>
<dbReference type="InterPro" id="IPR010998">
    <property type="entry name" value="Integrase_recombinase_N"/>
</dbReference>
<gene>
    <name evidence="8" type="ORF">TMPK1_27950</name>
</gene>
<proteinExistence type="inferred from homology"/>
<dbReference type="PANTHER" id="PTHR30629:SF2">
    <property type="entry name" value="PROPHAGE INTEGRASE INTS-RELATED"/>
    <property type="match status" value="1"/>
</dbReference>
<dbReference type="GO" id="GO:0006310">
    <property type="term" value="P:DNA recombination"/>
    <property type="evidence" value="ECO:0007669"/>
    <property type="project" value="UniProtKB-KW"/>
</dbReference>
<dbReference type="InterPro" id="IPR025166">
    <property type="entry name" value="Integrase_DNA_bind_dom"/>
</dbReference>
<dbReference type="InterPro" id="IPR050808">
    <property type="entry name" value="Phage_Integrase"/>
</dbReference>
<reference evidence="8" key="1">
    <citation type="submission" date="2021-02" db="EMBL/GenBank/DDBJ databases">
        <title>Genome sequence of Rhodospirillales sp. strain TMPK1 isolated from soil.</title>
        <authorList>
            <person name="Nakai R."/>
            <person name="Kusada H."/>
            <person name="Tamaki H."/>
        </authorList>
    </citation>
    <scope>NUCLEOTIDE SEQUENCE</scope>
    <source>
        <strain evidence="8">TMPK1</strain>
    </source>
</reference>
<dbReference type="InterPro" id="IPR002104">
    <property type="entry name" value="Integrase_catalytic"/>
</dbReference>
<dbReference type="InterPro" id="IPR044068">
    <property type="entry name" value="CB"/>
</dbReference>
<comment type="similarity">
    <text evidence="1">Belongs to the 'phage' integrase family.</text>
</comment>
<evidence type="ECO:0000313" key="9">
    <source>
        <dbReference type="Proteomes" id="UP000681075"/>
    </source>
</evidence>
<accession>A0A8S8X985</accession>
<feature type="domain" description="Core-binding (CB)" evidence="7">
    <location>
        <begin position="97"/>
        <end position="202"/>
    </location>
</feature>
<dbReference type="EMBL" id="BOPV01000001">
    <property type="protein sequence ID" value="GIL40558.1"/>
    <property type="molecule type" value="Genomic_DNA"/>
</dbReference>
<dbReference type="Gene3D" id="1.10.150.130">
    <property type="match status" value="1"/>
</dbReference>
<dbReference type="Pfam" id="PF00589">
    <property type="entry name" value="Phage_integrase"/>
    <property type="match status" value="1"/>
</dbReference>
<dbReference type="SUPFAM" id="SSF56349">
    <property type="entry name" value="DNA breaking-rejoining enzymes"/>
    <property type="match status" value="1"/>
</dbReference>
<evidence type="ECO:0000256" key="4">
    <source>
        <dbReference type="ARBA" id="ARBA00023172"/>
    </source>
</evidence>
<keyword evidence="4" id="KW-0233">DNA recombination</keyword>